<protein>
    <submittedName>
        <fullName evidence="1">Uncharacterized protein</fullName>
    </submittedName>
</protein>
<reference evidence="1 2" key="1">
    <citation type="submission" date="2020-03" db="EMBL/GenBank/DDBJ databases">
        <title>Vagococcus sp. nov., isolated from beetles.</title>
        <authorList>
            <person name="Hyun D.-W."/>
            <person name="Bae J.-W."/>
        </authorList>
    </citation>
    <scope>NUCLEOTIDE SEQUENCE [LARGE SCALE GENOMIC DNA]</scope>
    <source>
        <strain evidence="1 2">HDW17B</strain>
    </source>
</reference>
<dbReference type="Proteomes" id="UP000501747">
    <property type="component" value="Chromosome"/>
</dbReference>
<keyword evidence="2" id="KW-1185">Reference proteome</keyword>
<organism evidence="1 2">
    <name type="scientific">Vagococcus hydrophili</name>
    <dbReference type="NCBI Taxonomy" id="2714947"/>
    <lineage>
        <taxon>Bacteria</taxon>
        <taxon>Bacillati</taxon>
        <taxon>Bacillota</taxon>
        <taxon>Bacilli</taxon>
        <taxon>Lactobacillales</taxon>
        <taxon>Enterococcaceae</taxon>
        <taxon>Vagococcus</taxon>
    </lineage>
</organism>
<dbReference type="AlphaFoldDB" id="A0A6G8AWD1"/>
<sequence length="248" mass="28128">MNNIIQNKEITLETIRNNKDILIAGRTSYFADLVKTAVQLTTDIKNETNQEIIDVKSMLITETITVMTASWRNTLPFNLFVSKGAADFAKNLGVADLRNYNYSLKFGMDEIVEKIEDPAFLSVAENLNDQDVAKLNKALSKDDKTVNSNVMIHWEHAYTGKMFTTDVTDLIKTLSEDAADNATIFEAVKDLVEKQAIVWVLKPESYVLTEKGFKDTRLPDWESIYKECGIELSETSKADYKNSFGKEW</sequence>
<dbReference type="EMBL" id="CP049887">
    <property type="protein sequence ID" value="QIL49203.1"/>
    <property type="molecule type" value="Genomic_DNA"/>
</dbReference>
<evidence type="ECO:0000313" key="2">
    <source>
        <dbReference type="Proteomes" id="UP000501747"/>
    </source>
</evidence>
<dbReference type="KEGG" id="vhy:G7082_12235"/>
<gene>
    <name evidence="1" type="ORF">G7082_12235</name>
</gene>
<dbReference type="RefSeq" id="WP_166035329.1">
    <property type="nucleotide sequence ID" value="NZ_CP049887.1"/>
</dbReference>
<accession>A0A6G8AWD1</accession>
<proteinExistence type="predicted"/>
<name>A0A6G8AWD1_9ENTE</name>
<evidence type="ECO:0000313" key="1">
    <source>
        <dbReference type="EMBL" id="QIL49203.1"/>
    </source>
</evidence>